<feature type="compositionally biased region" description="Polar residues" evidence="1">
    <location>
        <begin position="150"/>
        <end position="164"/>
    </location>
</feature>
<keyword evidence="3" id="KW-1185">Reference proteome</keyword>
<feature type="compositionally biased region" description="Polar residues" evidence="1">
    <location>
        <begin position="42"/>
        <end position="55"/>
    </location>
</feature>
<gene>
    <name evidence="2" type="ORF">IWQ62_006726</name>
</gene>
<sequence length="291" mass="31755">MASTLPISSSPTLPLDKIPSAECRKLNSQRPTSPVINYGRSECNSAPSLSPASSITTTVSADSFKAENNLEDTKQICQTYSPSSVGTATEDLTTDHPECDPQVESSYGKSCANPESPQEHRPRSDNGCTVPDNWREEFIRIVGHPPLLPQANSTRPDSCPTQPQRPHPRKSSPTSAKVTSNSSQPAITKSLQPSPLTSYEEKVRRRATACSQYSGTSRRFWSSQLANDEVIPTDYIPLTYSRATARRTELRDPFLPRSTHVGAPDEEFPLFLQMSSNASVSSTVVSTPASR</sequence>
<evidence type="ECO:0000313" key="3">
    <source>
        <dbReference type="Proteomes" id="UP001150925"/>
    </source>
</evidence>
<feature type="region of interest" description="Disordered" evidence="1">
    <location>
        <begin position="1"/>
        <end position="55"/>
    </location>
</feature>
<feature type="region of interest" description="Disordered" evidence="1">
    <location>
        <begin position="74"/>
        <end position="131"/>
    </location>
</feature>
<dbReference type="EMBL" id="JANBPY010004004">
    <property type="protein sequence ID" value="KAJ1949481.1"/>
    <property type="molecule type" value="Genomic_DNA"/>
</dbReference>
<proteinExistence type="predicted"/>
<evidence type="ECO:0000256" key="1">
    <source>
        <dbReference type="SAM" id="MobiDB-lite"/>
    </source>
</evidence>
<feature type="compositionally biased region" description="Low complexity" evidence="1">
    <location>
        <begin position="1"/>
        <end position="15"/>
    </location>
</feature>
<feature type="compositionally biased region" description="Polar residues" evidence="1">
    <location>
        <begin position="103"/>
        <end position="116"/>
    </location>
</feature>
<dbReference type="Proteomes" id="UP001150925">
    <property type="component" value="Unassembled WGS sequence"/>
</dbReference>
<accession>A0A9W8E3D5</accession>
<name>A0A9W8E3D5_9FUNG</name>
<organism evidence="2 3">
    <name type="scientific">Dispira parvispora</name>
    <dbReference type="NCBI Taxonomy" id="1520584"/>
    <lineage>
        <taxon>Eukaryota</taxon>
        <taxon>Fungi</taxon>
        <taxon>Fungi incertae sedis</taxon>
        <taxon>Zoopagomycota</taxon>
        <taxon>Kickxellomycotina</taxon>
        <taxon>Dimargaritomycetes</taxon>
        <taxon>Dimargaritales</taxon>
        <taxon>Dimargaritaceae</taxon>
        <taxon>Dispira</taxon>
    </lineage>
</organism>
<feature type="region of interest" description="Disordered" evidence="1">
    <location>
        <begin position="146"/>
        <end position="203"/>
    </location>
</feature>
<feature type="non-terminal residue" evidence="2">
    <location>
        <position position="291"/>
    </location>
</feature>
<dbReference type="AlphaFoldDB" id="A0A9W8E3D5"/>
<feature type="compositionally biased region" description="Polar residues" evidence="1">
    <location>
        <begin position="171"/>
        <end position="197"/>
    </location>
</feature>
<feature type="compositionally biased region" description="Polar residues" evidence="1">
    <location>
        <begin position="26"/>
        <end position="35"/>
    </location>
</feature>
<comment type="caution">
    <text evidence="2">The sequence shown here is derived from an EMBL/GenBank/DDBJ whole genome shotgun (WGS) entry which is preliminary data.</text>
</comment>
<protein>
    <submittedName>
        <fullName evidence="2">Uncharacterized protein</fullName>
    </submittedName>
</protein>
<reference evidence="2" key="1">
    <citation type="submission" date="2022-07" db="EMBL/GenBank/DDBJ databases">
        <title>Phylogenomic reconstructions and comparative analyses of Kickxellomycotina fungi.</title>
        <authorList>
            <person name="Reynolds N.K."/>
            <person name="Stajich J.E."/>
            <person name="Barry K."/>
            <person name="Grigoriev I.V."/>
            <person name="Crous P."/>
            <person name="Smith M.E."/>
        </authorList>
    </citation>
    <scope>NUCLEOTIDE SEQUENCE</scope>
    <source>
        <strain evidence="2">RSA 1196</strain>
    </source>
</reference>
<dbReference type="OrthoDB" id="10642339at2759"/>
<evidence type="ECO:0000313" key="2">
    <source>
        <dbReference type="EMBL" id="KAJ1949481.1"/>
    </source>
</evidence>
<feature type="compositionally biased region" description="Polar residues" evidence="1">
    <location>
        <begin position="75"/>
        <end position="91"/>
    </location>
</feature>